<reference evidence="3" key="1">
    <citation type="journal article" date="2019" name="Int. J. Syst. Evol. Microbiol.">
        <title>The Global Catalogue of Microorganisms (GCM) 10K type strain sequencing project: providing services to taxonomists for standard genome sequencing and annotation.</title>
        <authorList>
            <consortium name="The Broad Institute Genomics Platform"/>
            <consortium name="The Broad Institute Genome Sequencing Center for Infectious Disease"/>
            <person name="Wu L."/>
            <person name="Ma J."/>
        </authorList>
    </citation>
    <scope>NUCLEOTIDE SEQUENCE [LARGE SCALE GENOMIC DNA]</scope>
    <source>
        <strain evidence="3">JCM 17805</strain>
    </source>
</reference>
<keyword evidence="3" id="KW-1185">Reference proteome</keyword>
<keyword evidence="1" id="KW-0472">Membrane</keyword>
<dbReference type="RefSeq" id="WP_345197802.1">
    <property type="nucleotide sequence ID" value="NZ_BAABFL010000452.1"/>
</dbReference>
<dbReference type="Gene3D" id="3.30.700.10">
    <property type="entry name" value="Glycoprotein, Type 4 Pilin"/>
    <property type="match status" value="1"/>
</dbReference>
<proteinExistence type="predicted"/>
<keyword evidence="1" id="KW-1133">Transmembrane helix</keyword>
<dbReference type="InterPro" id="IPR045584">
    <property type="entry name" value="Pilin-like"/>
</dbReference>
<dbReference type="Proteomes" id="UP001500604">
    <property type="component" value="Unassembled WGS sequence"/>
</dbReference>
<dbReference type="NCBIfam" id="TIGR02532">
    <property type="entry name" value="IV_pilin_GFxxxE"/>
    <property type="match status" value="1"/>
</dbReference>
<dbReference type="InterPro" id="IPR012902">
    <property type="entry name" value="N_methyl_site"/>
</dbReference>
<evidence type="ECO:0000313" key="2">
    <source>
        <dbReference type="EMBL" id="GAA4651426.1"/>
    </source>
</evidence>
<dbReference type="SUPFAM" id="SSF54523">
    <property type="entry name" value="Pili subunits"/>
    <property type="match status" value="1"/>
</dbReference>
<evidence type="ECO:0008006" key="4">
    <source>
        <dbReference type="Google" id="ProtNLM"/>
    </source>
</evidence>
<feature type="transmembrane region" description="Helical" evidence="1">
    <location>
        <begin position="6"/>
        <end position="30"/>
    </location>
</feature>
<sequence>MNQKTIQGYNLIEVMFVVLILAIIIAYALFTYKGFSDRSKIEEVARLAYEIRQSIDVHIASKRVFPPPINRTYSDLKYVQRAETQLDSPDQYRINVYFKREAFPESSVQRVFTLYGKLIDHQMDWHECGNACVKNPIDIPPAQPVPPAPGSVAIVVAPPDPTSPPLNPPVVTPPMVNPPLLPNPPVLPPSPSEEPSDWKVTNINVLNIGKWYGKVVFIVNFRNGETETDERIQGPAEERILNQPSSPGYENPVKDIIVKTYWLKDNCYMFGSGPECWYEVGTRTVEPAGADQDKYVCFDYGKLDTPMGLLSIMGHESTRCDGRKWRY</sequence>
<comment type="caution">
    <text evidence="2">The sequence shown here is derived from an EMBL/GenBank/DDBJ whole genome shotgun (WGS) entry which is preliminary data.</text>
</comment>
<name>A0ABP8V7X7_9GAMM</name>
<accession>A0ABP8V7X7</accession>
<evidence type="ECO:0000256" key="1">
    <source>
        <dbReference type="SAM" id="Phobius"/>
    </source>
</evidence>
<gene>
    <name evidence="2" type="ORF">GCM10023116_37100</name>
</gene>
<dbReference type="EMBL" id="BAABFL010000452">
    <property type="protein sequence ID" value="GAA4651426.1"/>
    <property type="molecule type" value="Genomic_DNA"/>
</dbReference>
<organism evidence="2 3">
    <name type="scientific">Kistimonas scapharcae</name>
    <dbReference type="NCBI Taxonomy" id="1036133"/>
    <lineage>
        <taxon>Bacteria</taxon>
        <taxon>Pseudomonadati</taxon>
        <taxon>Pseudomonadota</taxon>
        <taxon>Gammaproteobacteria</taxon>
        <taxon>Oceanospirillales</taxon>
        <taxon>Endozoicomonadaceae</taxon>
        <taxon>Kistimonas</taxon>
    </lineage>
</organism>
<keyword evidence="1" id="KW-0812">Transmembrane</keyword>
<evidence type="ECO:0000313" key="3">
    <source>
        <dbReference type="Proteomes" id="UP001500604"/>
    </source>
</evidence>
<protein>
    <recommendedName>
        <fullName evidence="4">Prepilin-type N-terminal cleavage/methylation domain-containing protein</fullName>
    </recommendedName>
</protein>